<comment type="similarity">
    <text evidence="1 6">Belongs to the bacterial ribosomal protein bS6 family.</text>
</comment>
<dbReference type="RefSeq" id="WP_213497397.1">
    <property type="nucleotide sequence ID" value="NZ_CP074694.1"/>
</dbReference>
<dbReference type="EMBL" id="CP074694">
    <property type="protein sequence ID" value="QVL32505.1"/>
    <property type="molecule type" value="Genomic_DNA"/>
</dbReference>
<organism evidence="8 9">
    <name type="scientific">Telmatocola sphagniphila</name>
    <dbReference type="NCBI Taxonomy" id="1123043"/>
    <lineage>
        <taxon>Bacteria</taxon>
        <taxon>Pseudomonadati</taxon>
        <taxon>Planctomycetota</taxon>
        <taxon>Planctomycetia</taxon>
        <taxon>Gemmatales</taxon>
        <taxon>Gemmataceae</taxon>
    </lineage>
</organism>
<dbReference type="GO" id="GO:0019843">
    <property type="term" value="F:rRNA binding"/>
    <property type="evidence" value="ECO:0007669"/>
    <property type="project" value="UniProtKB-UniRule"/>
</dbReference>
<keyword evidence="2 6" id="KW-0689">Ribosomal protein</keyword>
<keyword evidence="9" id="KW-1185">Reference proteome</keyword>
<keyword evidence="3 6" id="KW-0687">Ribonucleoprotein</keyword>
<reference evidence="8" key="1">
    <citation type="submission" date="2021-05" db="EMBL/GenBank/DDBJ databases">
        <title>Complete genome sequence of the cellulolytic planctomycete Telmatocola sphagniphila SP2T and characterization of the first cellulase from planctomycetes.</title>
        <authorList>
            <person name="Rakitin A.L."/>
            <person name="Beletsky A.V."/>
            <person name="Naumoff D.G."/>
            <person name="Kulichevskaya I.S."/>
            <person name="Mardanov A.V."/>
            <person name="Ravin N.V."/>
            <person name="Dedysh S.N."/>
        </authorList>
    </citation>
    <scope>NUCLEOTIDE SEQUENCE</scope>
    <source>
        <strain evidence="8">SP2T</strain>
    </source>
</reference>
<evidence type="ECO:0000256" key="4">
    <source>
        <dbReference type="ARBA" id="ARBA00035104"/>
    </source>
</evidence>
<name>A0A8E6B5H4_9BACT</name>
<sequence>MPVNSYECMFILDSTKTATGMEDVKSQLHVTLEKYGAQILASRPWSEKNEGKLDSRLAYPVKGHKKGTYYLAYFKADAAKLHEIEHDFRLNETILRHMVLNVDPKWETELLAVAQDEHRSSLQSLREDANVDAALEGIDMGGMGGGRRDRDRRDKD</sequence>
<feature type="compositionally biased region" description="Basic and acidic residues" evidence="7">
    <location>
        <begin position="146"/>
        <end position="156"/>
    </location>
</feature>
<proteinExistence type="inferred from homology"/>
<keyword evidence="6" id="KW-0699">rRNA-binding</keyword>
<evidence type="ECO:0000256" key="7">
    <source>
        <dbReference type="SAM" id="MobiDB-lite"/>
    </source>
</evidence>
<dbReference type="NCBIfam" id="TIGR00166">
    <property type="entry name" value="S6"/>
    <property type="match status" value="1"/>
</dbReference>
<dbReference type="HAMAP" id="MF_00360">
    <property type="entry name" value="Ribosomal_bS6"/>
    <property type="match status" value="1"/>
</dbReference>
<dbReference type="GO" id="GO:0006412">
    <property type="term" value="P:translation"/>
    <property type="evidence" value="ECO:0007669"/>
    <property type="project" value="UniProtKB-UniRule"/>
</dbReference>
<accession>A0A8E6B5H4</accession>
<dbReference type="Gene3D" id="3.30.70.60">
    <property type="match status" value="1"/>
</dbReference>
<dbReference type="GO" id="GO:0005840">
    <property type="term" value="C:ribosome"/>
    <property type="evidence" value="ECO:0007669"/>
    <property type="project" value="UniProtKB-KW"/>
</dbReference>
<dbReference type="AlphaFoldDB" id="A0A8E6B5H4"/>
<evidence type="ECO:0000256" key="2">
    <source>
        <dbReference type="ARBA" id="ARBA00022980"/>
    </source>
</evidence>
<dbReference type="GO" id="GO:0003735">
    <property type="term" value="F:structural constituent of ribosome"/>
    <property type="evidence" value="ECO:0007669"/>
    <property type="project" value="InterPro"/>
</dbReference>
<dbReference type="CDD" id="cd00473">
    <property type="entry name" value="bS6"/>
    <property type="match status" value="1"/>
</dbReference>
<comment type="function">
    <text evidence="4 6">Binds together with bS18 to 16S ribosomal RNA.</text>
</comment>
<dbReference type="InterPro" id="IPR035980">
    <property type="entry name" value="Ribosomal_bS6_sf"/>
</dbReference>
<dbReference type="Pfam" id="PF01250">
    <property type="entry name" value="Ribosomal_S6"/>
    <property type="match status" value="1"/>
</dbReference>
<dbReference type="SUPFAM" id="SSF54995">
    <property type="entry name" value="Ribosomal protein S6"/>
    <property type="match status" value="1"/>
</dbReference>
<dbReference type="KEGG" id="tsph:KIH39_00890"/>
<evidence type="ECO:0000313" key="9">
    <source>
        <dbReference type="Proteomes" id="UP000676194"/>
    </source>
</evidence>
<protein>
    <recommendedName>
        <fullName evidence="5 6">Small ribosomal subunit protein bS6</fullName>
    </recommendedName>
</protein>
<dbReference type="InterPro" id="IPR014717">
    <property type="entry name" value="Transl_elong_EF1B/ribsomal_bS6"/>
</dbReference>
<feature type="region of interest" description="Disordered" evidence="7">
    <location>
        <begin position="136"/>
        <end position="156"/>
    </location>
</feature>
<evidence type="ECO:0000256" key="6">
    <source>
        <dbReference type="HAMAP-Rule" id="MF_00360"/>
    </source>
</evidence>
<keyword evidence="6" id="KW-0694">RNA-binding</keyword>
<evidence type="ECO:0000256" key="3">
    <source>
        <dbReference type="ARBA" id="ARBA00023274"/>
    </source>
</evidence>
<dbReference type="GO" id="GO:1990904">
    <property type="term" value="C:ribonucleoprotein complex"/>
    <property type="evidence" value="ECO:0007669"/>
    <property type="project" value="UniProtKB-KW"/>
</dbReference>
<evidence type="ECO:0000256" key="5">
    <source>
        <dbReference type="ARBA" id="ARBA00035294"/>
    </source>
</evidence>
<evidence type="ECO:0000313" key="8">
    <source>
        <dbReference type="EMBL" id="QVL32505.1"/>
    </source>
</evidence>
<dbReference type="InterPro" id="IPR000529">
    <property type="entry name" value="Ribosomal_bS6"/>
</dbReference>
<dbReference type="Proteomes" id="UP000676194">
    <property type="component" value="Chromosome"/>
</dbReference>
<dbReference type="InterPro" id="IPR020814">
    <property type="entry name" value="Ribosomal_S6_plastid/chlpt"/>
</dbReference>
<evidence type="ECO:0000256" key="1">
    <source>
        <dbReference type="ARBA" id="ARBA00009512"/>
    </source>
</evidence>
<gene>
    <name evidence="6 8" type="primary">rpsF</name>
    <name evidence="8" type="ORF">KIH39_00890</name>
</gene>